<dbReference type="PROSITE" id="PS01361">
    <property type="entry name" value="ZF_DOF_1"/>
    <property type="match status" value="1"/>
</dbReference>
<feature type="compositionally biased region" description="Basic and acidic residues" evidence="9">
    <location>
        <begin position="498"/>
        <end position="512"/>
    </location>
</feature>
<evidence type="ECO:0000256" key="1">
    <source>
        <dbReference type="ARBA" id="ARBA00022723"/>
    </source>
</evidence>
<feature type="compositionally biased region" description="Basic and acidic residues" evidence="9">
    <location>
        <begin position="162"/>
        <end position="205"/>
    </location>
</feature>
<dbReference type="PANTHER" id="PTHR31089">
    <property type="entry name" value="CYCLIC DOF FACTOR 2"/>
    <property type="match status" value="1"/>
</dbReference>
<evidence type="ECO:0000313" key="12">
    <source>
        <dbReference type="Proteomes" id="UP000823388"/>
    </source>
</evidence>
<dbReference type="Pfam" id="PF02701">
    <property type="entry name" value="Zn_ribbon_Dof"/>
    <property type="match status" value="1"/>
</dbReference>
<evidence type="ECO:0000259" key="10">
    <source>
        <dbReference type="PROSITE" id="PS50884"/>
    </source>
</evidence>
<dbReference type="InterPro" id="IPR003851">
    <property type="entry name" value="Znf_Dof"/>
</dbReference>
<keyword evidence="2 8" id="KW-0863">Zinc-finger</keyword>
<feature type="compositionally biased region" description="Polar residues" evidence="9">
    <location>
        <begin position="147"/>
        <end position="161"/>
    </location>
</feature>
<dbReference type="AlphaFoldDB" id="A0A8T0RNF8"/>
<evidence type="ECO:0000256" key="7">
    <source>
        <dbReference type="ARBA" id="ARBA00023242"/>
    </source>
</evidence>
<dbReference type="PROSITE" id="PS50884">
    <property type="entry name" value="ZF_DOF_2"/>
    <property type="match status" value="1"/>
</dbReference>
<sequence length="584" mass="63971">MSDQKDPGIKLFGRVIPLAPEPAPGTTETEEPPCHDQPPEELQPRALEAAAADEDQHIEEDKEDSEMKVDMPQEKDNEMKVDTLQEKGDEMKIDMPQEKGNETKVDMPQEEKGGEMKYDASQKEHDGEIKVDAQQEQKDEQMKVGASSMTENIQPGTLPTSDHNKKDISQVNSTEDKAASDPKGESEKTSNEESGQDKTLKKPDKILPCPRCNSMDTKFCYYNNYNVNQPRHFCKNCQRYWTAGGTMRNVPVGAGRRKSKNASLHYRQLLMAPDCMLGSRVDMSKSVLPEALVSPPSASIQPTNRNETVLKFGPEVPLCESMASALNIDEQNLKNPGSAPRGENREDNSCASSVTSYNGLPENMIHVDKNGAPIYCNGVASLPQYYLGTPFMYPWSVGWNNLPVMVPGKNMPESASASESCSTSSASAPWMTSPMMPASRLPGPAFPYPLVPPALWGCLSGWPATTWNIPWIRTNGCVSPSSSNSSCSGNGSPTLGKHSRDSNPLKEEKKEKSLWVPKTLRIDDPDEAAKSSIWATLGIKPGDPGTFKPFQSKAESKGQKSDTAQVLQANPAALSRLQSFQESS</sequence>
<keyword evidence="12" id="KW-1185">Reference proteome</keyword>
<protein>
    <recommendedName>
        <fullName evidence="10">Dof-type domain-containing protein</fullName>
    </recommendedName>
</protein>
<reference evidence="11" key="1">
    <citation type="submission" date="2020-05" db="EMBL/GenBank/DDBJ databases">
        <title>WGS assembly of Panicum virgatum.</title>
        <authorList>
            <person name="Lovell J.T."/>
            <person name="Jenkins J."/>
            <person name="Shu S."/>
            <person name="Juenger T.E."/>
            <person name="Schmutz J."/>
        </authorList>
    </citation>
    <scope>NUCLEOTIDE SEQUENCE</scope>
    <source>
        <strain evidence="11">AP13</strain>
    </source>
</reference>
<feature type="region of interest" description="Disordered" evidence="9">
    <location>
        <begin position="329"/>
        <end position="353"/>
    </location>
</feature>
<dbReference type="GO" id="GO:0008270">
    <property type="term" value="F:zinc ion binding"/>
    <property type="evidence" value="ECO:0007669"/>
    <property type="project" value="UniProtKB-KW"/>
</dbReference>
<dbReference type="GO" id="GO:0003700">
    <property type="term" value="F:DNA-binding transcription factor activity"/>
    <property type="evidence" value="ECO:0007669"/>
    <property type="project" value="InterPro"/>
</dbReference>
<evidence type="ECO:0000256" key="3">
    <source>
        <dbReference type="ARBA" id="ARBA00022833"/>
    </source>
</evidence>
<proteinExistence type="predicted"/>
<keyword evidence="3" id="KW-0862">Zinc</keyword>
<evidence type="ECO:0000256" key="8">
    <source>
        <dbReference type="PROSITE-ProRule" id="PRU00071"/>
    </source>
</evidence>
<gene>
    <name evidence="11" type="ORF">PVAP13_5NG175800</name>
</gene>
<feature type="compositionally biased region" description="Basic and acidic residues" evidence="9">
    <location>
        <begin position="65"/>
        <end position="142"/>
    </location>
</feature>
<evidence type="ECO:0000256" key="9">
    <source>
        <dbReference type="SAM" id="MobiDB-lite"/>
    </source>
</evidence>
<comment type="caution">
    <text evidence="11">The sequence shown here is derived from an EMBL/GenBank/DDBJ whole genome shotgun (WGS) entry which is preliminary data.</text>
</comment>
<feature type="domain" description="Dof-type" evidence="10">
    <location>
        <begin position="207"/>
        <end position="261"/>
    </location>
</feature>
<comment type="subcellular location">
    <subcellularLocation>
        <location evidence="8">Nucleus</location>
    </subcellularLocation>
</comment>
<evidence type="ECO:0000256" key="6">
    <source>
        <dbReference type="ARBA" id="ARBA00023163"/>
    </source>
</evidence>
<dbReference type="OrthoDB" id="1927254at2759"/>
<keyword evidence="7 8" id="KW-0539">Nucleus</keyword>
<evidence type="ECO:0000256" key="4">
    <source>
        <dbReference type="ARBA" id="ARBA00023015"/>
    </source>
</evidence>
<dbReference type="InterPro" id="IPR045174">
    <property type="entry name" value="Dof"/>
</dbReference>
<evidence type="ECO:0000256" key="5">
    <source>
        <dbReference type="ARBA" id="ARBA00023125"/>
    </source>
</evidence>
<feature type="region of interest" description="Disordered" evidence="9">
    <location>
        <begin position="535"/>
        <end position="565"/>
    </location>
</feature>
<keyword evidence="1" id="KW-0479">Metal-binding</keyword>
<dbReference type="PANTHER" id="PTHR31089:SF75">
    <property type="entry name" value="CYCLIC DOF FACTOR 2"/>
    <property type="match status" value="1"/>
</dbReference>
<keyword evidence="5 8" id="KW-0238">DNA-binding</keyword>
<keyword evidence="4" id="KW-0805">Transcription regulation</keyword>
<feature type="compositionally biased region" description="Acidic residues" evidence="9">
    <location>
        <begin position="51"/>
        <end position="64"/>
    </location>
</feature>
<organism evidence="11 12">
    <name type="scientific">Panicum virgatum</name>
    <name type="common">Blackwell switchgrass</name>
    <dbReference type="NCBI Taxonomy" id="38727"/>
    <lineage>
        <taxon>Eukaryota</taxon>
        <taxon>Viridiplantae</taxon>
        <taxon>Streptophyta</taxon>
        <taxon>Embryophyta</taxon>
        <taxon>Tracheophyta</taxon>
        <taxon>Spermatophyta</taxon>
        <taxon>Magnoliopsida</taxon>
        <taxon>Liliopsida</taxon>
        <taxon>Poales</taxon>
        <taxon>Poaceae</taxon>
        <taxon>PACMAD clade</taxon>
        <taxon>Panicoideae</taxon>
        <taxon>Panicodae</taxon>
        <taxon>Paniceae</taxon>
        <taxon>Panicinae</taxon>
        <taxon>Panicum</taxon>
        <taxon>Panicum sect. Hiantes</taxon>
    </lineage>
</organism>
<feature type="region of interest" description="Disordered" evidence="9">
    <location>
        <begin position="482"/>
        <end position="512"/>
    </location>
</feature>
<feature type="region of interest" description="Disordered" evidence="9">
    <location>
        <begin position="1"/>
        <end position="205"/>
    </location>
</feature>
<evidence type="ECO:0000313" key="11">
    <source>
        <dbReference type="EMBL" id="KAG2587851.1"/>
    </source>
</evidence>
<dbReference type="GO" id="GO:0005634">
    <property type="term" value="C:nucleus"/>
    <property type="evidence" value="ECO:0007669"/>
    <property type="project" value="UniProtKB-SubCell"/>
</dbReference>
<dbReference type="EMBL" id="CM029046">
    <property type="protein sequence ID" value="KAG2587851.1"/>
    <property type="molecule type" value="Genomic_DNA"/>
</dbReference>
<name>A0A8T0RNF8_PANVG</name>
<accession>A0A8T0RNF8</accession>
<dbReference type="Proteomes" id="UP000823388">
    <property type="component" value="Chromosome 5N"/>
</dbReference>
<dbReference type="GO" id="GO:0003677">
    <property type="term" value="F:DNA binding"/>
    <property type="evidence" value="ECO:0007669"/>
    <property type="project" value="UniProtKB-UniRule"/>
</dbReference>
<feature type="compositionally biased region" description="Low complexity" evidence="9">
    <location>
        <begin position="482"/>
        <end position="493"/>
    </location>
</feature>
<keyword evidence="6" id="KW-0804">Transcription</keyword>
<evidence type="ECO:0000256" key="2">
    <source>
        <dbReference type="ARBA" id="ARBA00022771"/>
    </source>
</evidence>